<name>A0A1V9XJQ2_9ACAR</name>
<keyword evidence="2" id="KW-1185">Reference proteome</keyword>
<evidence type="ECO:0000313" key="1">
    <source>
        <dbReference type="EMBL" id="OQR73623.1"/>
    </source>
</evidence>
<sequence>MIVQTTTACNDNDEVQKVIQLNYLKDVRSKSCRKRLYTNDTCAQIDFVQTEEHTFYSKMKAVICLRSHHRFNSGHLL</sequence>
<evidence type="ECO:0000313" key="2">
    <source>
        <dbReference type="Proteomes" id="UP000192247"/>
    </source>
</evidence>
<reference evidence="1 2" key="1">
    <citation type="journal article" date="2017" name="Gigascience">
        <title>Draft genome of the honey bee ectoparasitic mite, Tropilaelaps mercedesae, is shaped by the parasitic life history.</title>
        <authorList>
            <person name="Dong X."/>
            <person name="Armstrong S.D."/>
            <person name="Xia D."/>
            <person name="Makepeace B.L."/>
            <person name="Darby A.C."/>
            <person name="Kadowaki T."/>
        </authorList>
    </citation>
    <scope>NUCLEOTIDE SEQUENCE [LARGE SCALE GENOMIC DNA]</scope>
    <source>
        <strain evidence="1">Wuxi-XJTLU</strain>
    </source>
</reference>
<proteinExistence type="predicted"/>
<organism evidence="1 2">
    <name type="scientific">Tropilaelaps mercedesae</name>
    <dbReference type="NCBI Taxonomy" id="418985"/>
    <lineage>
        <taxon>Eukaryota</taxon>
        <taxon>Metazoa</taxon>
        <taxon>Ecdysozoa</taxon>
        <taxon>Arthropoda</taxon>
        <taxon>Chelicerata</taxon>
        <taxon>Arachnida</taxon>
        <taxon>Acari</taxon>
        <taxon>Parasitiformes</taxon>
        <taxon>Mesostigmata</taxon>
        <taxon>Gamasina</taxon>
        <taxon>Dermanyssoidea</taxon>
        <taxon>Laelapidae</taxon>
        <taxon>Tropilaelaps</taxon>
    </lineage>
</organism>
<dbReference type="AlphaFoldDB" id="A0A1V9XJQ2"/>
<dbReference type="EMBL" id="MNPL01009620">
    <property type="protein sequence ID" value="OQR73623.1"/>
    <property type="molecule type" value="Genomic_DNA"/>
</dbReference>
<protein>
    <submittedName>
        <fullName evidence="1">Uncharacterized protein</fullName>
    </submittedName>
</protein>
<comment type="caution">
    <text evidence="1">The sequence shown here is derived from an EMBL/GenBank/DDBJ whole genome shotgun (WGS) entry which is preliminary data.</text>
</comment>
<gene>
    <name evidence="1" type="ORF">BIW11_09620</name>
</gene>
<accession>A0A1V9XJQ2</accession>
<dbReference type="Proteomes" id="UP000192247">
    <property type="component" value="Unassembled WGS sequence"/>
</dbReference>
<dbReference type="InParanoid" id="A0A1V9XJQ2"/>